<name>A0ACC2F1K5_DALPE</name>
<reference evidence="1" key="1">
    <citation type="submission" date="2021-05" db="EMBL/GenBank/DDBJ databases">
        <authorList>
            <person name="Pan Q."/>
            <person name="Jouanno E."/>
            <person name="Zahm M."/>
            <person name="Klopp C."/>
            <person name="Cabau C."/>
            <person name="Louis A."/>
            <person name="Berthelot C."/>
            <person name="Parey E."/>
            <person name="Roest Crollius H."/>
            <person name="Montfort J."/>
            <person name="Robinson-Rechavi M."/>
            <person name="Bouchez O."/>
            <person name="Lampietro C."/>
            <person name="Lopez Roques C."/>
            <person name="Donnadieu C."/>
            <person name="Postlethwait J."/>
            <person name="Bobe J."/>
            <person name="Dillon D."/>
            <person name="Chandos A."/>
            <person name="von Hippel F."/>
            <person name="Guiguen Y."/>
        </authorList>
    </citation>
    <scope>NUCLEOTIDE SEQUENCE</scope>
    <source>
        <strain evidence="1">YG-Jan2019</strain>
    </source>
</reference>
<evidence type="ECO:0000313" key="1">
    <source>
        <dbReference type="EMBL" id="KAJ7985243.1"/>
    </source>
</evidence>
<dbReference type="EMBL" id="CM055763">
    <property type="protein sequence ID" value="KAJ7985243.1"/>
    <property type="molecule type" value="Genomic_DNA"/>
</dbReference>
<protein>
    <submittedName>
        <fullName evidence="1">Uncharacterized protein</fullName>
    </submittedName>
</protein>
<keyword evidence="2" id="KW-1185">Reference proteome</keyword>
<dbReference type="Proteomes" id="UP001157502">
    <property type="component" value="Chromosome 36"/>
</dbReference>
<gene>
    <name evidence="1" type="ORF">DPEC_G00350060</name>
</gene>
<accession>A0ACC2F1K5</accession>
<evidence type="ECO:0000313" key="2">
    <source>
        <dbReference type="Proteomes" id="UP001157502"/>
    </source>
</evidence>
<proteinExistence type="predicted"/>
<sequence>MMIMWCAFAWTFKILLRACRFFWVSPYYSITYIPNEPHRTGKGHKYQVEQITGSDKREISRSNDCTGAMQWRLSQAEKEIKALKTQILSERSAWERKFVERQRKRQDTRSQVRRLEGHGESGLDNRHPCDEKDQGSLNSVSNSDSGRCPDRVASSSDTCQSSLSGSQVSLNSAFGPRSGSALSLATSVDSWRSYSGPHRAFVPHSPLDLQVGHRVRILLPSGRIGTGAIRYLGFLEGVEEIHMGVELESPDHDGQPDGTHQGQCYFECRTGCGAFVPFSKLLMAWE</sequence>
<comment type="caution">
    <text evidence="1">The sequence shown here is derived from an EMBL/GenBank/DDBJ whole genome shotgun (WGS) entry which is preliminary data.</text>
</comment>
<organism evidence="1 2">
    <name type="scientific">Dallia pectoralis</name>
    <name type="common">Alaska blackfish</name>
    <dbReference type="NCBI Taxonomy" id="75939"/>
    <lineage>
        <taxon>Eukaryota</taxon>
        <taxon>Metazoa</taxon>
        <taxon>Chordata</taxon>
        <taxon>Craniata</taxon>
        <taxon>Vertebrata</taxon>
        <taxon>Euteleostomi</taxon>
        <taxon>Actinopterygii</taxon>
        <taxon>Neopterygii</taxon>
        <taxon>Teleostei</taxon>
        <taxon>Protacanthopterygii</taxon>
        <taxon>Esociformes</taxon>
        <taxon>Umbridae</taxon>
        <taxon>Dallia</taxon>
    </lineage>
</organism>